<comment type="cofactor">
    <cofactor evidence="1">
        <name>heme</name>
        <dbReference type="ChEBI" id="CHEBI:30413"/>
    </cofactor>
</comment>
<evidence type="ECO:0000256" key="1">
    <source>
        <dbReference type="ARBA" id="ARBA00001971"/>
    </source>
</evidence>
<evidence type="ECO:0000256" key="4">
    <source>
        <dbReference type="ARBA" id="ARBA00022723"/>
    </source>
</evidence>
<comment type="similarity">
    <text evidence="2">Belongs to the cytochrome P450 family.</text>
</comment>
<keyword evidence="4" id="KW-0479">Metal-binding</keyword>
<dbReference type="GO" id="GO:0020037">
    <property type="term" value="F:heme binding"/>
    <property type="evidence" value="ECO:0007669"/>
    <property type="project" value="InterPro"/>
</dbReference>
<dbReference type="GO" id="GO:0004497">
    <property type="term" value="F:monooxygenase activity"/>
    <property type="evidence" value="ECO:0007669"/>
    <property type="project" value="UniProtKB-KW"/>
</dbReference>
<dbReference type="Proteomes" id="UP001307849">
    <property type="component" value="Unassembled WGS sequence"/>
</dbReference>
<keyword evidence="6" id="KW-0408">Iron</keyword>
<proteinExistence type="inferred from homology"/>
<reference evidence="8 9" key="1">
    <citation type="submission" date="2019-10" db="EMBL/GenBank/DDBJ databases">
        <authorList>
            <person name="Palmer J.M."/>
        </authorList>
    </citation>
    <scope>NUCLEOTIDE SEQUENCE [LARGE SCALE GENOMIC DNA]</scope>
    <source>
        <strain evidence="8 9">TWF506</strain>
    </source>
</reference>
<gene>
    <name evidence="8" type="ORF">TWF506_008709</name>
</gene>
<evidence type="ECO:0000256" key="5">
    <source>
        <dbReference type="ARBA" id="ARBA00023002"/>
    </source>
</evidence>
<evidence type="ECO:0000256" key="7">
    <source>
        <dbReference type="ARBA" id="ARBA00023033"/>
    </source>
</evidence>
<accession>A0AAN8NNY3</accession>
<keyword evidence="7" id="KW-0503">Monooxygenase</keyword>
<keyword evidence="5" id="KW-0560">Oxidoreductase</keyword>
<keyword evidence="3" id="KW-0349">Heme</keyword>
<dbReference type="GO" id="GO:0005506">
    <property type="term" value="F:iron ion binding"/>
    <property type="evidence" value="ECO:0007669"/>
    <property type="project" value="InterPro"/>
</dbReference>
<evidence type="ECO:0000256" key="2">
    <source>
        <dbReference type="ARBA" id="ARBA00010617"/>
    </source>
</evidence>
<organism evidence="8 9">
    <name type="scientific">Arthrobotrys conoides</name>
    <dbReference type="NCBI Taxonomy" id="74498"/>
    <lineage>
        <taxon>Eukaryota</taxon>
        <taxon>Fungi</taxon>
        <taxon>Dikarya</taxon>
        <taxon>Ascomycota</taxon>
        <taxon>Pezizomycotina</taxon>
        <taxon>Orbiliomycetes</taxon>
        <taxon>Orbiliales</taxon>
        <taxon>Orbiliaceae</taxon>
        <taxon>Arthrobotrys</taxon>
    </lineage>
</organism>
<name>A0AAN8NNY3_9PEZI</name>
<dbReference type="Gene3D" id="1.10.630.10">
    <property type="entry name" value="Cytochrome P450"/>
    <property type="match status" value="1"/>
</dbReference>
<comment type="caution">
    <text evidence="8">The sequence shown here is derived from an EMBL/GenBank/DDBJ whole genome shotgun (WGS) entry which is preliminary data.</text>
</comment>
<dbReference type="AlphaFoldDB" id="A0AAN8NNY3"/>
<protein>
    <recommendedName>
        <fullName evidence="10">Cytochrome P450</fullName>
    </recommendedName>
</protein>
<keyword evidence="9" id="KW-1185">Reference proteome</keyword>
<dbReference type="PANTHER" id="PTHR46300">
    <property type="entry name" value="P450, PUTATIVE (EUROFUNG)-RELATED-RELATED"/>
    <property type="match status" value="1"/>
</dbReference>
<dbReference type="GO" id="GO:0016705">
    <property type="term" value="F:oxidoreductase activity, acting on paired donors, with incorporation or reduction of molecular oxygen"/>
    <property type="evidence" value="ECO:0007669"/>
    <property type="project" value="InterPro"/>
</dbReference>
<evidence type="ECO:0008006" key="10">
    <source>
        <dbReference type="Google" id="ProtNLM"/>
    </source>
</evidence>
<dbReference type="InterPro" id="IPR036396">
    <property type="entry name" value="Cyt_P450_sf"/>
</dbReference>
<dbReference type="SUPFAM" id="SSF48264">
    <property type="entry name" value="Cytochrome P450"/>
    <property type="match status" value="1"/>
</dbReference>
<evidence type="ECO:0000256" key="3">
    <source>
        <dbReference type="ARBA" id="ARBA00022617"/>
    </source>
</evidence>
<evidence type="ECO:0000313" key="8">
    <source>
        <dbReference type="EMBL" id="KAK6514313.1"/>
    </source>
</evidence>
<dbReference type="EMBL" id="JAVHJM010000005">
    <property type="protein sequence ID" value="KAK6514313.1"/>
    <property type="molecule type" value="Genomic_DNA"/>
</dbReference>
<dbReference type="PANTHER" id="PTHR46300:SF7">
    <property type="entry name" value="P450, PUTATIVE (EUROFUNG)-RELATED"/>
    <property type="match status" value="1"/>
</dbReference>
<evidence type="ECO:0000313" key="9">
    <source>
        <dbReference type="Proteomes" id="UP001307849"/>
    </source>
</evidence>
<sequence>MVDFDRTSGATVLRAVHGYNIEPGKPDALVERVDRMMKEFSLVAVPQKWMVDLFPILRYLPEGFPGTSFKKTARAWKKSFEETAHIQYQFAQRQIAAGCHRQSYVSKLVERSRKESDDGDLNPEDERAIIYTAANLYGGGADITAIGMTSFTLAMILFPEV</sequence>
<dbReference type="InterPro" id="IPR050364">
    <property type="entry name" value="Cytochrome_P450_fung"/>
</dbReference>
<evidence type="ECO:0000256" key="6">
    <source>
        <dbReference type="ARBA" id="ARBA00023004"/>
    </source>
</evidence>